<evidence type="ECO:0000256" key="3">
    <source>
        <dbReference type="ARBA" id="ARBA00022989"/>
    </source>
</evidence>
<feature type="transmembrane region" description="Helical" evidence="5">
    <location>
        <begin position="27"/>
        <end position="51"/>
    </location>
</feature>
<evidence type="ECO:0000256" key="4">
    <source>
        <dbReference type="ARBA" id="ARBA00023136"/>
    </source>
</evidence>
<keyword evidence="3 5" id="KW-1133">Transmembrane helix</keyword>
<dbReference type="AlphaFoldDB" id="A0AAD4QZK1"/>
<dbReference type="EMBL" id="JAKKPZ010000150">
    <property type="protein sequence ID" value="KAI1700280.1"/>
    <property type="molecule type" value="Genomic_DNA"/>
</dbReference>
<feature type="transmembrane region" description="Helical" evidence="5">
    <location>
        <begin position="124"/>
        <end position="147"/>
    </location>
</feature>
<evidence type="ECO:0000256" key="2">
    <source>
        <dbReference type="ARBA" id="ARBA00022692"/>
    </source>
</evidence>
<dbReference type="Pfam" id="PF08395">
    <property type="entry name" value="7tm_7"/>
    <property type="match status" value="1"/>
</dbReference>
<organism evidence="6 7">
    <name type="scientific">Ditylenchus destructor</name>
    <dbReference type="NCBI Taxonomy" id="166010"/>
    <lineage>
        <taxon>Eukaryota</taxon>
        <taxon>Metazoa</taxon>
        <taxon>Ecdysozoa</taxon>
        <taxon>Nematoda</taxon>
        <taxon>Chromadorea</taxon>
        <taxon>Rhabditida</taxon>
        <taxon>Tylenchina</taxon>
        <taxon>Tylenchomorpha</taxon>
        <taxon>Sphaerularioidea</taxon>
        <taxon>Anguinidae</taxon>
        <taxon>Anguininae</taxon>
        <taxon>Ditylenchus</taxon>
    </lineage>
</organism>
<dbReference type="PANTHER" id="PTHR34492:SF2">
    <property type="entry name" value="G PROTEIN-COUPLED RECEPTOR"/>
    <property type="match status" value="1"/>
</dbReference>
<evidence type="ECO:0000313" key="6">
    <source>
        <dbReference type="EMBL" id="KAI1700280.1"/>
    </source>
</evidence>
<feature type="transmembrane region" description="Helical" evidence="5">
    <location>
        <begin position="442"/>
        <end position="460"/>
    </location>
</feature>
<protein>
    <submittedName>
        <fullName evidence="6">CBR-GUR-5 protein</fullName>
    </submittedName>
</protein>
<feature type="transmembrane region" description="Helical" evidence="5">
    <location>
        <begin position="592"/>
        <end position="611"/>
    </location>
</feature>
<feature type="transmembrane region" description="Helical" evidence="5">
    <location>
        <begin position="71"/>
        <end position="90"/>
    </location>
</feature>
<dbReference type="GO" id="GO:0050909">
    <property type="term" value="P:sensory perception of taste"/>
    <property type="evidence" value="ECO:0007669"/>
    <property type="project" value="InterPro"/>
</dbReference>
<evidence type="ECO:0000313" key="7">
    <source>
        <dbReference type="Proteomes" id="UP001201812"/>
    </source>
</evidence>
<keyword evidence="7" id="KW-1185">Reference proteome</keyword>
<feature type="transmembrane region" description="Helical" evidence="5">
    <location>
        <begin position="494"/>
        <end position="519"/>
    </location>
</feature>
<dbReference type="PANTHER" id="PTHR34492">
    <property type="entry name" value="GUSTATORY RECEPTOR FAMILY"/>
    <property type="match status" value="1"/>
</dbReference>
<evidence type="ECO:0000256" key="1">
    <source>
        <dbReference type="ARBA" id="ARBA00004141"/>
    </source>
</evidence>
<feature type="transmembrane region" description="Helical" evidence="5">
    <location>
        <begin position="159"/>
        <end position="189"/>
    </location>
</feature>
<comment type="subcellular location">
    <subcellularLocation>
        <location evidence="1">Membrane</location>
        <topology evidence="1">Multi-pass membrane protein</topology>
    </subcellularLocation>
</comment>
<evidence type="ECO:0000256" key="5">
    <source>
        <dbReference type="SAM" id="Phobius"/>
    </source>
</evidence>
<dbReference type="GO" id="GO:0016020">
    <property type="term" value="C:membrane"/>
    <property type="evidence" value="ECO:0007669"/>
    <property type="project" value="UniProtKB-SubCell"/>
</dbReference>
<dbReference type="Proteomes" id="UP001201812">
    <property type="component" value="Unassembled WGS sequence"/>
</dbReference>
<sequence>MELVTLIRFTGLYYSESIEGRARYRKICLASVLILITVLYTIHFFVCKVFRSFGDAFGGIVSARNLNVEEFFYASMFTESVFSMCFLIKWQRDGSLDFMLKHTLLAQGLKDSVTVRQFRRLVRILASSVISAAVFKICHLAWIWYIYWYTRDLSEMLHWWIIDGMIFTLLLAYCALVWHTVLCVFMAVVQSLTFELEEFNRKFEKRLKSISGKPGALIDNITASFSEYSQLIEKVAQVDQILGPYAFVMLIAGSVSLVFLLLATLRESGYWCFFIPFFIDILIGIWHLFGLCVFPSRVYTEVRYIQQLLGRTPTLWNSFDPELYAVANMFADNISRADIGITLWGFTPITKSLVLTSASLLVSYITMCLQLQMGSDYASWHHRYGPCARHALSGVGIVASELAVVYIQDVLNTTHFFVRNLFPSFGAAIGGMSSARSFNVEHIFYECMFTVSVFSMYFLIKWQRDGSLDFMLKHTLLADGKNDSVIVRQFRRQVIILTSIAVSATVFKICHICWSYYLYFATRQFLRRLKSISGKPGALIDNITASFSEYSQLIEKVAQVDQILGPYAFVMLIAGSVSLVFLLLATLRESGYWCFFIPFFIDILIGIWHLFGLCVFPSRVYTEVRYIQQLLGRTPTLWNSFDPELYAVANMFADNISRADIGITLWGFRPITKSLVLTVRYIQQLLGRTPTLWNSFDPELYAVANMFADNISRADIGRL</sequence>
<gene>
    <name evidence="6" type="ORF">DdX_16795</name>
</gene>
<accession>A0AAD4QZK1</accession>
<comment type="caution">
    <text evidence="6">The sequence shown here is derived from an EMBL/GenBank/DDBJ whole genome shotgun (WGS) entry which is preliminary data.</text>
</comment>
<proteinExistence type="predicted"/>
<keyword evidence="2 5" id="KW-0812">Transmembrane</keyword>
<feature type="transmembrane region" description="Helical" evidence="5">
    <location>
        <begin position="242"/>
        <end position="262"/>
    </location>
</feature>
<feature type="transmembrane region" description="Helical" evidence="5">
    <location>
        <begin position="563"/>
        <end position="585"/>
    </location>
</feature>
<reference evidence="6" key="1">
    <citation type="submission" date="2022-01" db="EMBL/GenBank/DDBJ databases">
        <title>Genome Sequence Resource for Two Populations of Ditylenchus destructor, the Migratory Endoparasitic Phytonematode.</title>
        <authorList>
            <person name="Zhang H."/>
            <person name="Lin R."/>
            <person name="Xie B."/>
        </authorList>
    </citation>
    <scope>NUCLEOTIDE SEQUENCE</scope>
    <source>
        <strain evidence="6">BazhouSP</strain>
    </source>
</reference>
<dbReference type="InterPro" id="IPR013604">
    <property type="entry name" value="7TM_chemorcpt"/>
</dbReference>
<feature type="transmembrane region" description="Helical" evidence="5">
    <location>
        <begin position="268"/>
        <end position="294"/>
    </location>
</feature>
<name>A0AAD4QZK1_9BILA</name>
<keyword evidence="4 5" id="KW-0472">Membrane</keyword>